<name>A0A0L0MYW8_TOLOC</name>
<organism evidence="1 2">
    <name type="scientific">Tolypocladium ophioglossoides (strain CBS 100239)</name>
    <name type="common">Snaketongue truffleclub</name>
    <name type="synonym">Elaphocordyceps ophioglossoides</name>
    <dbReference type="NCBI Taxonomy" id="1163406"/>
    <lineage>
        <taxon>Eukaryota</taxon>
        <taxon>Fungi</taxon>
        <taxon>Dikarya</taxon>
        <taxon>Ascomycota</taxon>
        <taxon>Pezizomycotina</taxon>
        <taxon>Sordariomycetes</taxon>
        <taxon>Hypocreomycetidae</taxon>
        <taxon>Hypocreales</taxon>
        <taxon>Ophiocordycipitaceae</taxon>
        <taxon>Tolypocladium</taxon>
    </lineage>
</organism>
<dbReference type="SUPFAM" id="SSF56112">
    <property type="entry name" value="Protein kinase-like (PK-like)"/>
    <property type="match status" value="1"/>
</dbReference>
<evidence type="ECO:0000313" key="2">
    <source>
        <dbReference type="Proteomes" id="UP000036947"/>
    </source>
</evidence>
<dbReference type="STRING" id="1163406.A0A0L0MYW8"/>
<evidence type="ECO:0000313" key="1">
    <source>
        <dbReference type="EMBL" id="KND87073.1"/>
    </source>
</evidence>
<keyword evidence="2" id="KW-1185">Reference proteome</keyword>
<protein>
    <submittedName>
        <fullName evidence="1">Uncharacterized protein</fullName>
    </submittedName>
</protein>
<proteinExistence type="predicted"/>
<dbReference type="Proteomes" id="UP000036947">
    <property type="component" value="Unassembled WGS sequence"/>
</dbReference>
<dbReference type="OrthoDB" id="4187105at2759"/>
<sequence>MSQSTLSAEVLEAFGISAPATHLAGGRSLCFIAGDVVLKPSDEEVESQWVAQLISDLRKLQPVSSEYQVARPIPVASDENAFVYRGWTAWSWLPGEEGQSNHWADILRVSQAFHRDLARLDVPKPSFIGRRLNRWQEADLVTWDEKALAQVPSVSDEMLAYFEAPLRELWQMKKPLPEGIISQLIHGDISGNILFDDQTRSLPGVIDMTFYWRPASYAEAIVVADGLAWHGQGRGLIELYGTDEVRIQLLVRALYWRCITFAIDTDLDWARAHISEAGYHGAARILRDII</sequence>
<accession>A0A0L0MYW8</accession>
<reference evidence="1 2" key="1">
    <citation type="journal article" date="2015" name="BMC Genomics">
        <title>The genome of the truffle-parasite Tolypocladium ophioglossoides and the evolution of antifungal peptaibiotics.</title>
        <authorList>
            <person name="Quandt C.A."/>
            <person name="Bushley K.E."/>
            <person name="Spatafora J.W."/>
        </authorList>
    </citation>
    <scope>NUCLEOTIDE SEQUENCE [LARGE SCALE GENOMIC DNA]</scope>
    <source>
        <strain evidence="1 2">CBS 100239</strain>
    </source>
</reference>
<dbReference type="InterPro" id="IPR011009">
    <property type="entry name" value="Kinase-like_dom_sf"/>
</dbReference>
<dbReference type="Gene3D" id="3.90.1200.10">
    <property type="match status" value="1"/>
</dbReference>
<gene>
    <name evidence="1" type="ORF">TOPH_08295</name>
</gene>
<dbReference type="AlphaFoldDB" id="A0A0L0MYW8"/>
<comment type="caution">
    <text evidence="1">The sequence shown here is derived from an EMBL/GenBank/DDBJ whole genome shotgun (WGS) entry which is preliminary data.</text>
</comment>
<dbReference type="EMBL" id="LFRF01000042">
    <property type="protein sequence ID" value="KND87073.1"/>
    <property type="molecule type" value="Genomic_DNA"/>
</dbReference>